<dbReference type="GO" id="GO:0007130">
    <property type="term" value="P:synaptonemal complex assembly"/>
    <property type="evidence" value="ECO:0007669"/>
    <property type="project" value="EnsemblFungi"/>
</dbReference>
<dbReference type="InterPro" id="IPR015943">
    <property type="entry name" value="WD40/YVTN_repeat-like_dom_sf"/>
</dbReference>
<reference evidence="6 7" key="1">
    <citation type="submission" date="2016-03" db="EMBL/GenBank/DDBJ databases">
        <authorList>
            <person name="Devillers H."/>
        </authorList>
    </citation>
    <scope>NUCLEOTIDE SEQUENCE [LARGE SCALE GENOMIC DNA]</scope>
    <source>
        <strain evidence="6">CBS 10888</strain>
    </source>
</reference>
<protein>
    <submittedName>
        <fullName evidence="6">LADA_0H19240g1_1</fullName>
    </submittedName>
</protein>
<evidence type="ECO:0000256" key="2">
    <source>
        <dbReference type="ARBA" id="ARBA00022574"/>
    </source>
</evidence>
<dbReference type="InterPro" id="IPR001680">
    <property type="entry name" value="WD40_rpt"/>
</dbReference>
<sequence length="629" mass="70411">MNYNNKHTRKVPDQTEPTVFKGQFVTSTPKGRQNNIKSTAANYNVITDRFIPQMASGAAFRSAQRLKTADLEDRELSPDVTDSPTHLSMPAFFWDLGSTLHYHSIDAASGTSTDSKHERQALNSFQKLYRQFVADALGFHYEDRVFQFSAAESTGDSGLTLAALKSSILYTPNNSTVDPLLSVLSPRQALSYLVSQTFSKSLRTRSLVPTSPRAKTRLRSHVPYRVLDAPSLRNDFYSNLISWSKVTGNIMVGLGCAVYLWSDKHGAVNVLEYSYLQSREDYVTCVSFSPFDRHLVVGTKQGRIMLFDQIDGEEDSLTDNKPLCVGNDRSISGVCCLEWIERDGRRYVVVGQENGYVHIVELMLNYLEYLHVQEMPEQEGENEIESYHNSVNNIHGGVDLRSIRKRLEDVQSKKGVFKTAAKFKAQEQQVCGLSTNKGATQLAVGGNDNSCTIWDTSDLAIAKLQFSLPHKAAVKAVAFCPWSKSLLATGGGSKDRNIRFWHTHSGTLLQEKKAPGQITSLIWSLRQKQIVATFGFREIECPTLVSVYSYPTMDSIVEVHSMAALRVLSAVSSPDFGSICVATNDETVRFYELWNVEECTILEAQERGIYGSDLIEYVEGIQKNYQQIR</sequence>
<feature type="domain" description="CDC20/Fizzy WD40" evidence="5">
    <location>
        <begin position="330"/>
        <end position="591"/>
    </location>
</feature>
<keyword evidence="2 4" id="KW-0853">WD repeat</keyword>
<dbReference type="EMBL" id="LT598461">
    <property type="protein sequence ID" value="SCU99359.1"/>
    <property type="molecule type" value="Genomic_DNA"/>
</dbReference>
<dbReference type="GO" id="GO:0010997">
    <property type="term" value="F:anaphase-promoting complex binding"/>
    <property type="evidence" value="ECO:0007669"/>
    <property type="project" value="InterPro"/>
</dbReference>
<evidence type="ECO:0000259" key="5">
    <source>
        <dbReference type="Pfam" id="PF24807"/>
    </source>
</evidence>
<dbReference type="GO" id="GO:0031145">
    <property type="term" value="P:anaphase-promoting complex-dependent catabolic process"/>
    <property type="evidence" value="ECO:0007669"/>
    <property type="project" value="TreeGrafter"/>
</dbReference>
<comment type="similarity">
    <text evidence="1">Belongs to the WD repeat CDC20/Fizzy family.</text>
</comment>
<dbReference type="OrthoDB" id="10263272at2759"/>
<dbReference type="Proteomes" id="UP000190274">
    <property type="component" value="Chromosome H"/>
</dbReference>
<dbReference type="Pfam" id="PF24807">
    <property type="entry name" value="WD40_CDC20-Fz"/>
    <property type="match status" value="1"/>
</dbReference>
<evidence type="ECO:0000256" key="4">
    <source>
        <dbReference type="PROSITE-ProRule" id="PRU00221"/>
    </source>
</evidence>
<dbReference type="Gene3D" id="2.130.10.10">
    <property type="entry name" value="YVTN repeat-like/Quinoprotein amine dehydrogenase"/>
    <property type="match status" value="1"/>
</dbReference>
<dbReference type="InterPro" id="IPR056150">
    <property type="entry name" value="WD40_CDC20-Fz"/>
</dbReference>
<dbReference type="GO" id="GO:1903024">
    <property type="term" value="P:positive regulation of ascospore-type prospore membrane formation"/>
    <property type="evidence" value="ECO:0007669"/>
    <property type="project" value="EnsemblFungi"/>
</dbReference>
<dbReference type="GO" id="GO:0044778">
    <property type="term" value="P:meiotic DNA integrity checkpoint signaling"/>
    <property type="evidence" value="ECO:0007669"/>
    <property type="project" value="EnsemblFungi"/>
</dbReference>
<dbReference type="PANTHER" id="PTHR19918">
    <property type="entry name" value="CELL DIVISION CYCLE 20 CDC20 FIZZY -RELATED"/>
    <property type="match status" value="1"/>
</dbReference>
<evidence type="ECO:0000313" key="6">
    <source>
        <dbReference type="EMBL" id="SCU99359.1"/>
    </source>
</evidence>
<proteinExistence type="inferred from homology"/>
<feature type="repeat" description="WD" evidence="4">
    <location>
        <begin position="423"/>
        <end position="455"/>
    </location>
</feature>
<name>A0A1G4K6B1_9SACH</name>
<gene>
    <name evidence="6" type="ORF">LADA_0H19240G</name>
</gene>
<keyword evidence="7" id="KW-1185">Reference proteome</keyword>
<keyword evidence="3" id="KW-0677">Repeat</keyword>
<dbReference type="InterPro" id="IPR033010">
    <property type="entry name" value="Cdc20/Fizzy"/>
</dbReference>
<dbReference type="GO" id="GO:0005680">
    <property type="term" value="C:anaphase-promoting complex"/>
    <property type="evidence" value="ECO:0007669"/>
    <property type="project" value="EnsemblFungi"/>
</dbReference>
<dbReference type="GO" id="GO:1990757">
    <property type="term" value="F:ubiquitin ligase activator activity"/>
    <property type="evidence" value="ECO:0007669"/>
    <property type="project" value="EnsemblFungi"/>
</dbReference>
<accession>A0A1G4K6B1</accession>
<organism evidence="6 7">
    <name type="scientific">Lachancea dasiensis</name>
    <dbReference type="NCBI Taxonomy" id="1072105"/>
    <lineage>
        <taxon>Eukaryota</taxon>
        <taxon>Fungi</taxon>
        <taxon>Dikarya</taxon>
        <taxon>Ascomycota</taxon>
        <taxon>Saccharomycotina</taxon>
        <taxon>Saccharomycetes</taxon>
        <taxon>Saccharomycetales</taxon>
        <taxon>Saccharomycetaceae</taxon>
        <taxon>Lachancea</taxon>
    </lineage>
</organism>
<dbReference type="AlphaFoldDB" id="A0A1G4K6B1"/>
<evidence type="ECO:0000256" key="1">
    <source>
        <dbReference type="ARBA" id="ARBA00006445"/>
    </source>
</evidence>
<dbReference type="SUPFAM" id="SSF50978">
    <property type="entry name" value="WD40 repeat-like"/>
    <property type="match status" value="1"/>
</dbReference>
<dbReference type="STRING" id="1266660.A0A1G4K6B1"/>
<evidence type="ECO:0000313" key="7">
    <source>
        <dbReference type="Proteomes" id="UP000190274"/>
    </source>
</evidence>
<dbReference type="PANTHER" id="PTHR19918:SF5">
    <property type="entry name" value="MEIOSIS-SPECIFIC APC_C ACTIVATOR PROTEIN AMA1"/>
    <property type="match status" value="1"/>
</dbReference>
<dbReference type="GO" id="GO:0030476">
    <property type="term" value="P:ascospore wall assembly"/>
    <property type="evidence" value="ECO:0007669"/>
    <property type="project" value="EnsemblFungi"/>
</dbReference>
<dbReference type="GO" id="GO:1905786">
    <property type="term" value="P:positive regulation of anaphase-promoting complex-dependent catabolic process"/>
    <property type="evidence" value="ECO:0007669"/>
    <property type="project" value="EnsemblFungi"/>
</dbReference>
<dbReference type="Pfam" id="PF00400">
    <property type="entry name" value="WD40"/>
    <property type="match status" value="1"/>
</dbReference>
<dbReference type="InterPro" id="IPR036322">
    <property type="entry name" value="WD40_repeat_dom_sf"/>
</dbReference>
<dbReference type="SMART" id="SM00320">
    <property type="entry name" value="WD40"/>
    <property type="match status" value="5"/>
</dbReference>
<dbReference type="PROSITE" id="PS50082">
    <property type="entry name" value="WD_REPEATS_2"/>
    <property type="match status" value="1"/>
</dbReference>
<evidence type="ECO:0000256" key="3">
    <source>
        <dbReference type="ARBA" id="ARBA00022737"/>
    </source>
</evidence>